<keyword evidence="1" id="KW-0812">Transmembrane</keyword>
<dbReference type="Proteomes" id="UP001378960">
    <property type="component" value="Unassembled WGS sequence"/>
</dbReference>
<comment type="caution">
    <text evidence="2">The sequence shown here is derived from an EMBL/GenBank/DDBJ whole genome shotgun (WGS) entry which is preliminary data.</text>
</comment>
<dbReference type="PANTHER" id="PTHR38646">
    <property type="entry name" value="YALI0F00814P"/>
    <property type="match status" value="1"/>
</dbReference>
<organism evidence="2 3">
    <name type="scientific">Pichia kluyveri</name>
    <name type="common">Yeast</name>
    <dbReference type="NCBI Taxonomy" id="36015"/>
    <lineage>
        <taxon>Eukaryota</taxon>
        <taxon>Fungi</taxon>
        <taxon>Dikarya</taxon>
        <taxon>Ascomycota</taxon>
        <taxon>Saccharomycotina</taxon>
        <taxon>Pichiomycetes</taxon>
        <taxon>Pichiales</taxon>
        <taxon>Pichiaceae</taxon>
        <taxon>Pichia</taxon>
    </lineage>
</organism>
<reference evidence="2 3" key="1">
    <citation type="journal article" date="2023" name="Elife">
        <title>Identification of key yeast species and microbe-microbe interactions impacting larval growth of Drosophila in the wild.</title>
        <authorList>
            <person name="Mure A."/>
            <person name="Sugiura Y."/>
            <person name="Maeda R."/>
            <person name="Honda K."/>
            <person name="Sakurai N."/>
            <person name="Takahashi Y."/>
            <person name="Watada M."/>
            <person name="Katoh T."/>
            <person name="Gotoh A."/>
            <person name="Gotoh Y."/>
            <person name="Taniguchi I."/>
            <person name="Nakamura K."/>
            <person name="Hayashi T."/>
            <person name="Katayama T."/>
            <person name="Uemura T."/>
            <person name="Hattori Y."/>
        </authorList>
    </citation>
    <scope>NUCLEOTIDE SEQUENCE [LARGE SCALE GENOMIC DNA]</scope>
    <source>
        <strain evidence="2 3">PK-24</strain>
    </source>
</reference>
<gene>
    <name evidence="2" type="ORF">DAPK24_042530</name>
</gene>
<keyword evidence="1" id="KW-1133">Transmembrane helix</keyword>
<protein>
    <submittedName>
        <fullName evidence="2">Uncharacterized protein</fullName>
    </submittedName>
</protein>
<evidence type="ECO:0000313" key="3">
    <source>
        <dbReference type="Proteomes" id="UP001378960"/>
    </source>
</evidence>
<evidence type="ECO:0000313" key="2">
    <source>
        <dbReference type="EMBL" id="GMM47655.1"/>
    </source>
</evidence>
<keyword evidence="1" id="KW-0472">Membrane</keyword>
<evidence type="ECO:0000256" key="1">
    <source>
        <dbReference type="SAM" id="Phobius"/>
    </source>
</evidence>
<dbReference type="EMBL" id="BTGB01000009">
    <property type="protein sequence ID" value="GMM47655.1"/>
    <property type="molecule type" value="Genomic_DNA"/>
</dbReference>
<accession>A0AAV5R8I8</accession>
<sequence>MTEQEVRSRTIGRAIIDFDNDNEYERLHRQPSRLDERLTRAQKLDIRAHQRTYHGAYVRTCIGCLSFSLLVMKLFSREFMSIGVVFQIYSIIICLIGYSRSHNIDLYFINFKDNNWYKDFILVDNESHNAISNEGHYDVDNKYYFKTSGNYVLWLTIITLSCYITLFILLAIM</sequence>
<dbReference type="PANTHER" id="PTHR38646:SF1">
    <property type="entry name" value="DUF202 DOMAIN-CONTAINING PROTEIN"/>
    <property type="match status" value="1"/>
</dbReference>
<feature type="transmembrane region" description="Helical" evidence="1">
    <location>
        <begin position="56"/>
        <end position="75"/>
    </location>
</feature>
<dbReference type="AlphaFoldDB" id="A0AAV5R8I8"/>
<proteinExistence type="predicted"/>
<feature type="transmembrane region" description="Helical" evidence="1">
    <location>
        <begin position="151"/>
        <end position="172"/>
    </location>
</feature>
<name>A0AAV5R8I8_PICKL</name>
<keyword evidence="3" id="KW-1185">Reference proteome</keyword>
<feature type="transmembrane region" description="Helical" evidence="1">
    <location>
        <begin position="81"/>
        <end position="98"/>
    </location>
</feature>